<dbReference type="PROSITE" id="PS00671">
    <property type="entry name" value="D_2_HYDROXYACID_DH_3"/>
    <property type="match status" value="1"/>
</dbReference>
<feature type="domain" description="D-isomer specific 2-hydroxyacid dehydrogenase NAD-binding" evidence="4">
    <location>
        <begin position="134"/>
        <end position="304"/>
    </location>
</feature>
<dbReference type="CDD" id="cd05299">
    <property type="entry name" value="CtBP_dh"/>
    <property type="match status" value="1"/>
</dbReference>
<sequence length="340" mass="37148">MRLVLEPEGLYPDTALEAEILGPTVRLLRGGGPNSVSELPDEQCAEAEGLFIFRHWLPGSELQRFPKLKVVVRMGVGYDRLDRPALAARGITVCNVPDYGTAEVADHAIALVMALRRGLLLHHDLQRGEPSQGVAPAEWRYLDSPLIQRPEAQTFGILGLGRIGTAVALRAKAFGYRVIFHDPYLPNGVDRALGITRIRSLPEFLAQTNTLSIHAPLTRTTRGLVDEVALRQLPRGAVVVNTARGPILDLDGLERCLRDGHLSGAGLDVLPVEPPAEPPHPLMAAYRAREAWLTGRLAVTPHSAFHTPHAWQDIRIKSAETMRDVLLEGLSSNVIPPDAD</sequence>
<dbReference type="Pfam" id="PF00389">
    <property type="entry name" value="2-Hacid_dh"/>
    <property type="match status" value="1"/>
</dbReference>
<feature type="domain" description="D-isomer specific 2-hydroxyacid dehydrogenase catalytic" evidence="3">
    <location>
        <begin position="42"/>
        <end position="334"/>
    </location>
</feature>
<dbReference type="OrthoDB" id="9793626at2"/>
<dbReference type="AlphaFoldDB" id="A0A5B2TIW4"/>
<evidence type="ECO:0000313" key="5">
    <source>
        <dbReference type="EMBL" id="KAA2213858.1"/>
    </source>
</evidence>
<dbReference type="GO" id="GO:0051287">
    <property type="term" value="F:NAD binding"/>
    <property type="evidence" value="ECO:0007669"/>
    <property type="project" value="InterPro"/>
</dbReference>
<dbReference type="PANTHER" id="PTHR46029">
    <property type="entry name" value="C-TERMINAL-BINDING PROTEIN"/>
    <property type="match status" value="1"/>
</dbReference>
<evidence type="ECO:0000256" key="2">
    <source>
        <dbReference type="RuleBase" id="RU003719"/>
    </source>
</evidence>
<dbReference type="GO" id="GO:0006357">
    <property type="term" value="P:regulation of transcription by RNA polymerase II"/>
    <property type="evidence" value="ECO:0007669"/>
    <property type="project" value="TreeGrafter"/>
</dbReference>
<dbReference type="SUPFAM" id="SSF51735">
    <property type="entry name" value="NAD(P)-binding Rossmann-fold domains"/>
    <property type="match status" value="1"/>
</dbReference>
<gene>
    <name evidence="5" type="ORF">F0Q34_07345</name>
</gene>
<dbReference type="Proteomes" id="UP000322110">
    <property type="component" value="Unassembled WGS sequence"/>
</dbReference>
<dbReference type="InterPro" id="IPR036291">
    <property type="entry name" value="NAD(P)-bd_dom_sf"/>
</dbReference>
<dbReference type="PANTHER" id="PTHR46029:SF7">
    <property type="entry name" value="C-TERMINAL-BINDING PROTEIN"/>
    <property type="match status" value="1"/>
</dbReference>
<dbReference type="EMBL" id="VUKA01000002">
    <property type="protein sequence ID" value="KAA2213858.1"/>
    <property type="molecule type" value="Genomic_DNA"/>
</dbReference>
<dbReference type="InterPro" id="IPR006140">
    <property type="entry name" value="D-isomer_DH_NAD-bd"/>
</dbReference>
<reference evidence="5 6" key="1">
    <citation type="journal article" date="2015" name="Int. J. Syst. Evol. Microbiol.">
        <title>Roseomonas oryzae sp. nov., isolated from paddy rhizosphere soil.</title>
        <authorList>
            <person name="Ramaprasad E.V."/>
            <person name="Sasikala Ch."/>
            <person name="Ramana Ch.V."/>
        </authorList>
    </citation>
    <scope>NUCLEOTIDE SEQUENCE [LARGE SCALE GENOMIC DNA]</scope>
    <source>
        <strain evidence="5 6">KCTC 42542</strain>
    </source>
</reference>
<keyword evidence="1 2" id="KW-0560">Oxidoreductase</keyword>
<dbReference type="Pfam" id="PF02826">
    <property type="entry name" value="2-Hacid_dh_C"/>
    <property type="match status" value="1"/>
</dbReference>
<dbReference type="GO" id="GO:0016616">
    <property type="term" value="F:oxidoreductase activity, acting on the CH-OH group of donors, NAD or NADP as acceptor"/>
    <property type="evidence" value="ECO:0007669"/>
    <property type="project" value="InterPro"/>
</dbReference>
<name>A0A5B2TIW4_9PROT</name>
<evidence type="ECO:0000259" key="3">
    <source>
        <dbReference type="Pfam" id="PF00389"/>
    </source>
</evidence>
<dbReference type="RefSeq" id="WP_149811514.1">
    <property type="nucleotide sequence ID" value="NZ_VUKA01000002.1"/>
</dbReference>
<protein>
    <submittedName>
        <fullName evidence="5">C-terminal binding protein</fullName>
    </submittedName>
</protein>
<keyword evidence="6" id="KW-1185">Reference proteome</keyword>
<dbReference type="GO" id="GO:0140297">
    <property type="term" value="F:DNA-binding transcription factor binding"/>
    <property type="evidence" value="ECO:0007669"/>
    <property type="project" value="TreeGrafter"/>
</dbReference>
<organism evidence="5 6">
    <name type="scientific">Teichococcus oryzae</name>
    <dbReference type="NCBI Taxonomy" id="1608942"/>
    <lineage>
        <taxon>Bacteria</taxon>
        <taxon>Pseudomonadati</taxon>
        <taxon>Pseudomonadota</taxon>
        <taxon>Alphaproteobacteria</taxon>
        <taxon>Acetobacterales</taxon>
        <taxon>Roseomonadaceae</taxon>
        <taxon>Roseomonas</taxon>
    </lineage>
</organism>
<dbReference type="SUPFAM" id="SSF52283">
    <property type="entry name" value="Formate/glycerate dehydrogenase catalytic domain-like"/>
    <property type="match status" value="1"/>
</dbReference>
<dbReference type="GO" id="GO:0001221">
    <property type="term" value="F:transcription coregulator binding"/>
    <property type="evidence" value="ECO:0007669"/>
    <property type="project" value="TreeGrafter"/>
</dbReference>
<dbReference type="Gene3D" id="3.40.50.720">
    <property type="entry name" value="NAD(P)-binding Rossmann-like Domain"/>
    <property type="match status" value="2"/>
</dbReference>
<accession>A0A5B2TIW4</accession>
<evidence type="ECO:0000256" key="1">
    <source>
        <dbReference type="ARBA" id="ARBA00023002"/>
    </source>
</evidence>
<dbReference type="GO" id="GO:0003714">
    <property type="term" value="F:transcription corepressor activity"/>
    <property type="evidence" value="ECO:0007669"/>
    <property type="project" value="InterPro"/>
</dbReference>
<comment type="similarity">
    <text evidence="2">Belongs to the D-isomer specific 2-hydroxyacid dehydrogenase family.</text>
</comment>
<dbReference type="InterPro" id="IPR051638">
    <property type="entry name" value="CTBP_dehydrogenase"/>
</dbReference>
<dbReference type="InterPro" id="IPR043322">
    <property type="entry name" value="CtBP"/>
</dbReference>
<proteinExistence type="inferred from homology"/>
<dbReference type="InterPro" id="IPR006139">
    <property type="entry name" value="D-isomer_2_OHA_DH_cat_dom"/>
</dbReference>
<comment type="caution">
    <text evidence="5">The sequence shown here is derived from an EMBL/GenBank/DDBJ whole genome shotgun (WGS) entry which is preliminary data.</text>
</comment>
<dbReference type="InterPro" id="IPR029753">
    <property type="entry name" value="D-isomer_DH_CS"/>
</dbReference>
<evidence type="ECO:0000259" key="4">
    <source>
        <dbReference type="Pfam" id="PF02826"/>
    </source>
</evidence>
<evidence type="ECO:0000313" key="6">
    <source>
        <dbReference type="Proteomes" id="UP000322110"/>
    </source>
</evidence>